<protein>
    <submittedName>
        <fullName evidence="3">CHAP domain-containing protein</fullName>
    </submittedName>
</protein>
<dbReference type="InterPro" id="IPR024968">
    <property type="entry name" value="SlpA_C_lactobacillus"/>
</dbReference>
<comment type="caution">
    <text evidence="3">The sequence shown here is derived from an EMBL/GenBank/DDBJ whole genome shotgun (WGS) entry which is preliminary data.</text>
</comment>
<proteinExistence type="predicted"/>
<feature type="transmembrane region" description="Helical" evidence="1">
    <location>
        <begin position="6"/>
        <end position="26"/>
    </location>
</feature>
<evidence type="ECO:0000259" key="2">
    <source>
        <dbReference type="Pfam" id="PF03217"/>
    </source>
</evidence>
<dbReference type="AlphaFoldDB" id="A0A9E2NSZ7"/>
<dbReference type="InterPro" id="IPR038765">
    <property type="entry name" value="Papain-like_cys_pep_sf"/>
</dbReference>
<evidence type="ECO:0000313" key="4">
    <source>
        <dbReference type="Proteomes" id="UP000823844"/>
    </source>
</evidence>
<reference evidence="3" key="2">
    <citation type="submission" date="2021-04" db="EMBL/GenBank/DDBJ databases">
        <authorList>
            <person name="Gilroy R."/>
        </authorList>
    </citation>
    <scope>NUCLEOTIDE SEQUENCE</scope>
    <source>
        <strain evidence="3">F6-686</strain>
    </source>
</reference>
<dbReference type="Gene3D" id="3.90.1720.10">
    <property type="entry name" value="endopeptidase domain like (from Nostoc punctiforme)"/>
    <property type="match status" value="1"/>
</dbReference>
<dbReference type="Proteomes" id="UP000823844">
    <property type="component" value="Unassembled WGS sequence"/>
</dbReference>
<name>A0A9E2NSZ7_9LACO</name>
<keyword evidence="1" id="KW-0812">Transmembrane</keyword>
<gene>
    <name evidence="3" type="ORF">H9806_00845</name>
</gene>
<dbReference type="SUPFAM" id="SSF54001">
    <property type="entry name" value="Cysteine proteinases"/>
    <property type="match status" value="1"/>
</dbReference>
<keyword evidence="1" id="KW-0472">Membrane</keyword>
<dbReference type="EMBL" id="JAHLFT010000013">
    <property type="protein sequence ID" value="MBU3827718.1"/>
    <property type="molecule type" value="Genomic_DNA"/>
</dbReference>
<reference evidence="3" key="1">
    <citation type="journal article" date="2021" name="PeerJ">
        <title>Extensive microbial diversity within the chicken gut microbiome revealed by metagenomics and culture.</title>
        <authorList>
            <person name="Gilroy R."/>
            <person name="Ravi A."/>
            <person name="Getino M."/>
            <person name="Pursley I."/>
            <person name="Horton D.L."/>
            <person name="Alikhan N.F."/>
            <person name="Baker D."/>
            <person name="Gharbi K."/>
            <person name="Hall N."/>
            <person name="Watson M."/>
            <person name="Adriaenssens E.M."/>
            <person name="Foster-Nyarko E."/>
            <person name="Jarju S."/>
            <person name="Secka A."/>
            <person name="Antonio M."/>
            <person name="Oren A."/>
            <person name="Chaudhuri R.R."/>
            <person name="La Ragione R."/>
            <person name="Hildebrand F."/>
            <person name="Pallen M.J."/>
        </authorList>
    </citation>
    <scope>NUCLEOTIDE SEQUENCE</scope>
    <source>
        <strain evidence="3">F6-686</strain>
    </source>
</reference>
<organism evidence="3 4">
    <name type="scientific">Candidatus Lactobacillus pullistercoris</name>
    <dbReference type="NCBI Taxonomy" id="2838636"/>
    <lineage>
        <taxon>Bacteria</taxon>
        <taxon>Bacillati</taxon>
        <taxon>Bacillota</taxon>
        <taxon>Bacilli</taxon>
        <taxon>Lactobacillales</taxon>
        <taxon>Lactobacillaceae</taxon>
        <taxon>Lactobacillus</taxon>
    </lineage>
</organism>
<feature type="domain" description="S-layer protein C-terminal" evidence="2">
    <location>
        <begin position="50"/>
        <end position="109"/>
    </location>
</feature>
<keyword evidence="1" id="KW-1133">Transmembrane helix</keyword>
<dbReference type="Pfam" id="PF03217">
    <property type="entry name" value="SlpA"/>
    <property type="match status" value="1"/>
</dbReference>
<accession>A0A9E2NSZ7</accession>
<evidence type="ECO:0000256" key="1">
    <source>
        <dbReference type="SAM" id="Phobius"/>
    </source>
</evidence>
<evidence type="ECO:0000313" key="3">
    <source>
        <dbReference type="EMBL" id="MBU3827718.1"/>
    </source>
</evidence>
<sequence length="322" mass="36403">MNFKKVVIHSLQIIFALTILVIINGISGRKVKAEITVSNPKTDYVVRTSSQVYNSRLKKVSFKTRGKMRGKSVPVAEASLECGKFINVLGTKNIKGKDYYRIGRNQYIRKDNVINYPETKARISSEEQDESFEFNDDEFDLSNLIEDIDGGLYDTDPSYATFDDSVYHNRMIKNAKKLLGYFTYGTGANRIKFGNWRHPRKHGKTDCSGFVWLIMKKSGCRRVGNWPFFTAPMETDAKHHHRYLRKISAKNIRPGDVVIANTGNGLGNNGHAAIIDSKYDGMDTQIIEMGGDSNGPVHRSTIGYSLSQKLLKGRITYARVVR</sequence>